<dbReference type="PANTHER" id="PTHR42967:SF1">
    <property type="entry name" value="MBL FOLD METALLO-HYDROLASE"/>
    <property type="match status" value="1"/>
</dbReference>
<proteinExistence type="predicted"/>
<organism evidence="1 2">
    <name type="scientific">Christensenella tenuis</name>
    <dbReference type="NCBI Taxonomy" id="2763033"/>
    <lineage>
        <taxon>Bacteria</taxon>
        <taxon>Bacillati</taxon>
        <taxon>Bacillota</taxon>
        <taxon>Clostridia</taxon>
        <taxon>Christensenellales</taxon>
        <taxon>Christensenellaceae</taxon>
        <taxon>Christensenella</taxon>
    </lineage>
</organism>
<dbReference type="Proteomes" id="UP000606889">
    <property type="component" value="Unassembled WGS sequence"/>
</dbReference>
<evidence type="ECO:0000313" key="2">
    <source>
        <dbReference type="Proteomes" id="UP000606889"/>
    </source>
</evidence>
<sequence>MQTQITYLDNSGFAVKTEQHFLIFDNWNKCPADGKRGLAGGVIVPEELADKSVVVFVSHAHGDHYNSMIFNWAEKIRDIRYVLSNDIRPRTGALMAAPHHRYDLGDMAVETFRSTDEGLAFLVEVEGLLIYHAGDLNWWHWEGEDPQWNADMARDYKREISLLLGKHIDIAFIPVDPRLGDSMLLGIEYFMEYVGAKMAVPMHYGSAGAKAAHALRASRVLAPFRGRIVMPLTRGQSIVFET</sequence>
<dbReference type="InterPro" id="IPR036866">
    <property type="entry name" value="RibonucZ/Hydroxyglut_hydro"/>
</dbReference>
<dbReference type="SUPFAM" id="SSF56281">
    <property type="entry name" value="Metallo-hydrolase/oxidoreductase"/>
    <property type="match status" value="1"/>
</dbReference>
<dbReference type="RefSeq" id="WP_186857551.1">
    <property type="nucleotide sequence ID" value="NZ_JACOON010000003.1"/>
</dbReference>
<dbReference type="EMBL" id="JACOON010000003">
    <property type="protein sequence ID" value="MBC5648030.1"/>
    <property type="molecule type" value="Genomic_DNA"/>
</dbReference>
<dbReference type="PANTHER" id="PTHR42967">
    <property type="entry name" value="METAL DEPENDENT HYDROLASE"/>
    <property type="match status" value="1"/>
</dbReference>
<name>A0ABR7EE19_9FIRM</name>
<gene>
    <name evidence="1" type="ORF">H8S18_06745</name>
</gene>
<comment type="caution">
    <text evidence="1">The sequence shown here is derived from an EMBL/GenBank/DDBJ whole genome shotgun (WGS) entry which is preliminary data.</text>
</comment>
<reference evidence="1 2" key="1">
    <citation type="submission" date="2020-08" db="EMBL/GenBank/DDBJ databases">
        <title>Genome public.</title>
        <authorList>
            <person name="Liu C."/>
            <person name="Sun Q."/>
        </authorList>
    </citation>
    <scope>NUCLEOTIDE SEQUENCE [LARGE SCALE GENOMIC DNA]</scope>
    <source>
        <strain evidence="1 2">NSJ-35</strain>
    </source>
</reference>
<keyword evidence="2" id="KW-1185">Reference proteome</keyword>
<protein>
    <submittedName>
        <fullName evidence="1">MBL fold metallo-hydrolase</fullName>
    </submittedName>
</protein>
<dbReference type="Gene3D" id="3.60.15.10">
    <property type="entry name" value="Ribonuclease Z/Hydroxyacylglutathione hydrolase-like"/>
    <property type="match status" value="1"/>
</dbReference>
<accession>A0ABR7EE19</accession>
<evidence type="ECO:0000313" key="1">
    <source>
        <dbReference type="EMBL" id="MBC5648030.1"/>
    </source>
</evidence>